<dbReference type="InterPro" id="IPR046350">
    <property type="entry name" value="Cystatin_sf"/>
</dbReference>
<dbReference type="GO" id="GO:0044218">
    <property type="term" value="C:other organism cell membrane"/>
    <property type="evidence" value="ECO:0007669"/>
    <property type="project" value="UniProtKB-KW"/>
</dbReference>
<dbReference type="OrthoDB" id="9930485at2759"/>
<evidence type="ECO:0000256" key="9">
    <source>
        <dbReference type="ARBA" id="ARBA00023022"/>
    </source>
</evidence>
<evidence type="ECO:0000256" key="11">
    <source>
        <dbReference type="ARBA" id="ARBA00023157"/>
    </source>
</evidence>
<sequence>MKNYWVLVLFAGVAVADPTTPPSASYDQVVAAAVNTYNQEQNPEYAFRLLEAEPQPDWQTTGETTQPLKFSIKETLCRSSEKRDVSQCDYKEDGVRVPTLQEFPSCL</sequence>
<name>A0A9Q0XQD7_9SAUR</name>
<dbReference type="GO" id="GO:0005615">
    <property type="term" value="C:extracellular space"/>
    <property type="evidence" value="ECO:0007669"/>
    <property type="project" value="TreeGrafter"/>
</dbReference>
<dbReference type="PANTHER" id="PTHR10206:SF4">
    <property type="entry name" value="NEUTROPHILIC GRANULE PROTEIN"/>
    <property type="match status" value="1"/>
</dbReference>
<dbReference type="SUPFAM" id="SSF54403">
    <property type="entry name" value="Cystatin/monellin"/>
    <property type="match status" value="1"/>
</dbReference>
<keyword evidence="10" id="KW-0472">Membrane</keyword>
<keyword evidence="7" id="KW-0165">Cleavage on pair of basic residues</keyword>
<keyword evidence="9" id="KW-0044">Antibiotic</keyword>
<evidence type="ECO:0000256" key="4">
    <source>
        <dbReference type="ARBA" id="ARBA00022525"/>
    </source>
</evidence>
<evidence type="ECO:0000256" key="2">
    <source>
        <dbReference type="ARBA" id="ARBA00004613"/>
    </source>
</evidence>
<evidence type="ECO:0000256" key="12">
    <source>
        <dbReference type="ARBA" id="ARBA00023298"/>
    </source>
</evidence>
<dbReference type="Proteomes" id="UP001142489">
    <property type="component" value="Unassembled WGS sequence"/>
</dbReference>
<keyword evidence="11" id="KW-1015">Disulfide bond</keyword>
<comment type="caution">
    <text evidence="15">The sequence shown here is derived from an EMBL/GenBank/DDBJ whole genome shotgun (WGS) entry which is preliminary data.</text>
</comment>
<evidence type="ECO:0000256" key="13">
    <source>
        <dbReference type="ARBA" id="ARBA00030320"/>
    </source>
</evidence>
<comment type="similarity">
    <text evidence="3">Belongs to the cathelicidin family.</text>
</comment>
<evidence type="ECO:0000313" key="15">
    <source>
        <dbReference type="EMBL" id="KAJ7322064.1"/>
    </source>
</evidence>
<evidence type="ECO:0000256" key="7">
    <source>
        <dbReference type="ARBA" id="ARBA00022685"/>
    </source>
</evidence>
<dbReference type="AlphaFoldDB" id="A0A9Q0XQD7"/>
<feature type="chain" id="PRO_5040333299" description="Vipericidin" evidence="14">
    <location>
        <begin position="17"/>
        <end position="107"/>
    </location>
</feature>
<evidence type="ECO:0000313" key="16">
    <source>
        <dbReference type="Proteomes" id="UP001142489"/>
    </source>
</evidence>
<dbReference type="EMBL" id="JAPFRF010000009">
    <property type="protein sequence ID" value="KAJ7322064.1"/>
    <property type="molecule type" value="Genomic_DNA"/>
</dbReference>
<evidence type="ECO:0000256" key="14">
    <source>
        <dbReference type="SAM" id="SignalP"/>
    </source>
</evidence>
<evidence type="ECO:0000256" key="1">
    <source>
        <dbReference type="ARBA" id="ARBA00004175"/>
    </source>
</evidence>
<evidence type="ECO:0000256" key="6">
    <source>
        <dbReference type="ARBA" id="ARBA00022537"/>
    </source>
</evidence>
<evidence type="ECO:0000256" key="5">
    <source>
        <dbReference type="ARBA" id="ARBA00022529"/>
    </source>
</evidence>
<keyword evidence="16" id="KW-1185">Reference proteome</keyword>
<keyword evidence="8 14" id="KW-0732">Signal</keyword>
<dbReference type="Gene3D" id="3.10.450.10">
    <property type="match status" value="1"/>
</dbReference>
<organism evidence="15 16">
    <name type="scientific">Phrynocephalus forsythii</name>
    <dbReference type="NCBI Taxonomy" id="171643"/>
    <lineage>
        <taxon>Eukaryota</taxon>
        <taxon>Metazoa</taxon>
        <taxon>Chordata</taxon>
        <taxon>Craniata</taxon>
        <taxon>Vertebrata</taxon>
        <taxon>Euteleostomi</taxon>
        <taxon>Lepidosauria</taxon>
        <taxon>Squamata</taxon>
        <taxon>Bifurcata</taxon>
        <taxon>Unidentata</taxon>
        <taxon>Episquamata</taxon>
        <taxon>Toxicofera</taxon>
        <taxon>Iguania</taxon>
        <taxon>Acrodonta</taxon>
        <taxon>Agamidae</taxon>
        <taxon>Agaminae</taxon>
        <taxon>Phrynocephalus</taxon>
    </lineage>
</organism>
<protein>
    <recommendedName>
        <fullName evidence="13">Vipericidin</fullName>
    </recommendedName>
</protein>
<dbReference type="FunFam" id="3.10.450.10:FF:000003">
    <property type="entry name" value="Cathelicidin antimicrobial peptide"/>
    <property type="match status" value="1"/>
</dbReference>
<keyword evidence="4" id="KW-0964">Secreted</keyword>
<comment type="subcellular location">
    <subcellularLocation>
        <location evidence="2">Secreted</location>
    </subcellularLocation>
    <subcellularLocation>
        <location evidence="1">Target cell membrane</location>
    </subcellularLocation>
</comment>
<keyword evidence="12" id="KW-1053">Target membrane</keyword>
<proteinExistence type="inferred from homology"/>
<accession>A0A9Q0XQD7</accession>
<reference evidence="15" key="1">
    <citation type="journal article" date="2023" name="DNA Res.">
        <title>Chromosome-level genome assembly of Phrynocephalus forsythii using third-generation DNA sequencing and Hi-C analysis.</title>
        <authorList>
            <person name="Qi Y."/>
            <person name="Zhao W."/>
            <person name="Zhao Y."/>
            <person name="Niu C."/>
            <person name="Cao S."/>
            <person name="Zhang Y."/>
        </authorList>
    </citation>
    <scope>NUCLEOTIDE SEQUENCE</scope>
    <source>
        <tissue evidence="15">Muscle</tissue>
    </source>
</reference>
<keyword evidence="6" id="KW-1052">Target cell membrane</keyword>
<keyword evidence="5" id="KW-0929">Antimicrobial</keyword>
<dbReference type="PANTHER" id="PTHR10206">
    <property type="entry name" value="CATHELICIDIN"/>
    <property type="match status" value="1"/>
</dbReference>
<feature type="signal peptide" evidence="14">
    <location>
        <begin position="1"/>
        <end position="16"/>
    </location>
</feature>
<gene>
    <name evidence="15" type="ORF">JRQ81_018351</name>
</gene>
<dbReference type="InterPro" id="IPR001894">
    <property type="entry name" value="Cathelicidin-like"/>
</dbReference>
<dbReference type="Pfam" id="PF00666">
    <property type="entry name" value="Cathelicidins"/>
    <property type="match status" value="1"/>
</dbReference>
<evidence type="ECO:0000256" key="3">
    <source>
        <dbReference type="ARBA" id="ARBA00005320"/>
    </source>
</evidence>
<dbReference type="GO" id="GO:0042742">
    <property type="term" value="P:defense response to bacterium"/>
    <property type="evidence" value="ECO:0007669"/>
    <property type="project" value="UniProtKB-KW"/>
</dbReference>
<evidence type="ECO:0000256" key="10">
    <source>
        <dbReference type="ARBA" id="ARBA00023136"/>
    </source>
</evidence>
<evidence type="ECO:0000256" key="8">
    <source>
        <dbReference type="ARBA" id="ARBA00022729"/>
    </source>
</evidence>